<accession>A0AAD2ATE9</accession>
<name>A0AAD2ATE9_9RALS</name>
<evidence type="ECO:0000313" key="1">
    <source>
        <dbReference type="EMBL" id="CAJ0689703.1"/>
    </source>
</evidence>
<dbReference type="EMBL" id="CATVXE010000015">
    <property type="protein sequence ID" value="CAJ0689703.1"/>
    <property type="molecule type" value="Genomic_DNA"/>
</dbReference>
<sequence length="550" mass="54386">MKLTPVALSTTVLVLSACGGGGDSAPAQNPTPQSQTITGVAATGAALSGATVNVVCSSGSGTATTGADGSYSAPVSGATLPCVLTATSGDGKTVLHSLIAGSGSVTGGATANVTPLTELLLAQLAGQDPAKYVAGFTPTTVVSASDVTAAQSALVKVLQNSGFDASSVGDFLGGTISAGSGQGYDGVLDQLQSTLAKAGVTLLDLSTAVASTSGTSADAAGSTVGTVLAPANPTCPALKSGDHRLIKFSDGSAQVVSIDATKLTVAMGGASYQLTAGSTACDFVLNDTGSTRVLVARSGLAAWTNGTGAGGTLSISMPKQTLDPSAINGLYNYAALSGPARGAYGTHNYAKGVTTAATDCSVGSPCEVDTKSPYGHLVATADGGADWVDDGDPAIGVDFHAYGFQNAQGNIVWIATMLPGQGGGVGIFAPQTTLAVPALNTVSSFWQSTVSGAGLSAVSEDSHTITAVNGSTVTRTFADNHTDQIAYNDPFNGLRHRAQNACTNTSGAATTCREVWQLPLGGLTLAWNGSPFVTPSTYQVSVSVNKPAAQ</sequence>
<evidence type="ECO:0000313" key="2">
    <source>
        <dbReference type="EMBL" id="CAJ0882014.1"/>
    </source>
</evidence>
<protein>
    <recommendedName>
        <fullName evidence="5">Carboxypeptidase regulatory-like domain-containing protein</fullName>
    </recommendedName>
</protein>
<dbReference type="EMBL" id="CAUDKV010000014">
    <property type="protein sequence ID" value="CAJ0882014.1"/>
    <property type="molecule type" value="Genomic_DNA"/>
</dbReference>
<dbReference type="RefSeq" id="WP_104564813.1">
    <property type="nucleotide sequence ID" value="NZ_CATVXE010000015.1"/>
</dbReference>
<evidence type="ECO:0000313" key="3">
    <source>
        <dbReference type="Proteomes" id="UP001190002"/>
    </source>
</evidence>
<reference evidence="1 4" key="1">
    <citation type="submission" date="2023-07" db="EMBL/GenBank/DDBJ databases">
        <authorList>
            <person name="Peeters C."/>
        </authorList>
    </citation>
    <scope>NUCLEOTIDE SEQUENCE</scope>
    <source>
        <strain evidence="2 4">R-77569</strain>
        <strain evidence="1">R-77591</strain>
    </source>
</reference>
<dbReference type="Proteomes" id="UP001190002">
    <property type="component" value="Unassembled WGS sequence"/>
</dbReference>
<gene>
    <name evidence="2" type="ORF">R77569_03315</name>
    <name evidence="1" type="ORF">R77591_03460</name>
</gene>
<keyword evidence="4" id="KW-1185">Reference proteome</keyword>
<comment type="caution">
    <text evidence="1">The sequence shown here is derived from an EMBL/GenBank/DDBJ whole genome shotgun (WGS) entry which is preliminary data.</text>
</comment>
<dbReference type="PROSITE" id="PS51257">
    <property type="entry name" value="PROKAR_LIPOPROTEIN"/>
    <property type="match status" value="1"/>
</dbReference>
<organism evidence="1 3">
    <name type="scientific">Ralstonia mannitolilytica</name>
    <dbReference type="NCBI Taxonomy" id="105219"/>
    <lineage>
        <taxon>Bacteria</taxon>
        <taxon>Pseudomonadati</taxon>
        <taxon>Pseudomonadota</taxon>
        <taxon>Betaproteobacteria</taxon>
        <taxon>Burkholderiales</taxon>
        <taxon>Burkholderiaceae</taxon>
        <taxon>Ralstonia</taxon>
    </lineage>
</organism>
<evidence type="ECO:0000313" key="4">
    <source>
        <dbReference type="Proteomes" id="UP001190452"/>
    </source>
</evidence>
<proteinExistence type="predicted"/>
<evidence type="ECO:0008006" key="5">
    <source>
        <dbReference type="Google" id="ProtNLM"/>
    </source>
</evidence>
<dbReference type="Proteomes" id="UP001190452">
    <property type="component" value="Unassembled WGS sequence"/>
</dbReference>
<dbReference type="AlphaFoldDB" id="A0AAD2ATE9"/>